<comment type="pathway">
    <text evidence="2">Bacterial outer membrane biogenesis; LPS core biosynthesis.</text>
</comment>
<keyword evidence="5" id="KW-0328">Glycosyltransferase</keyword>
<comment type="similarity">
    <text evidence="9">Belongs to the glycosyltransferase 9 family.</text>
</comment>
<dbReference type="Proteomes" id="UP000501648">
    <property type="component" value="Chromosome"/>
</dbReference>
<evidence type="ECO:0000256" key="2">
    <source>
        <dbReference type="ARBA" id="ARBA00004713"/>
    </source>
</evidence>
<evidence type="ECO:0000256" key="5">
    <source>
        <dbReference type="ARBA" id="ARBA00022676"/>
    </source>
</evidence>
<dbReference type="NCBIfam" id="TIGR02193">
    <property type="entry name" value="heptsyl_trn_I"/>
    <property type="match status" value="1"/>
</dbReference>
<evidence type="ECO:0000256" key="9">
    <source>
        <dbReference type="ARBA" id="ARBA00043995"/>
    </source>
</evidence>
<gene>
    <name evidence="14" type="primary">waaC</name>
    <name evidence="14" type="ORF">C798_02585</name>
</gene>
<dbReference type="GO" id="GO:0008713">
    <property type="term" value="F:ADP-heptose-lipopolysaccharide heptosyltransferase activity"/>
    <property type="evidence" value="ECO:0007669"/>
    <property type="project" value="TreeGrafter"/>
</dbReference>
<dbReference type="CDD" id="cd03789">
    <property type="entry name" value="GT9_LPS_heptosyltransferase"/>
    <property type="match status" value="1"/>
</dbReference>
<dbReference type="GO" id="GO:0005829">
    <property type="term" value="C:cytosol"/>
    <property type="evidence" value="ECO:0007669"/>
    <property type="project" value="TreeGrafter"/>
</dbReference>
<dbReference type="RefSeq" id="WP_017454320.1">
    <property type="nucleotide sequence ID" value="NZ_CP008956.1"/>
</dbReference>
<reference evidence="14 15" key="1">
    <citation type="journal article" date="2012" name="J. Bacteriol.">
        <title>Genome sequence of the pathogenic Herbaspirillum seropedicae strain Os34, isolated from rice roots.</title>
        <authorList>
            <person name="Ye W."/>
            <person name="Ye S."/>
            <person name="Liu J."/>
            <person name="Chang S."/>
            <person name="Chen M."/>
            <person name="Zhu B."/>
            <person name="Guo L."/>
            <person name="An Q."/>
        </authorList>
    </citation>
    <scope>NUCLEOTIDE SEQUENCE [LARGE SCALE GENOMIC DNA]</scope>
    <source>
        <strain evidence="14 15">Os34</strain>
    </source>
</reference>
<dbReference type="AlphaFoldDB" id="A0A6M3ZKG6"/>
<keyword evidence="6 14" id="KW-0808">Transferase</keyword>
<evidence type="ECO:0000256" key="7">
    <source>
        <dbReference type="ARBA" id="ARBA00022985"/>
    </source>
</evidence>
<name>A0A6M3ZKG6_9BURK</name>
<dbReference type="PANTHER" id="PTHR30160">
    <property type="entry name" value="TETRAACYLDISACCHARIDE 4'-KINASE-RELATED"/>
    <property type="match status" value="1"/>
</dbReference>
<dbReference type="GO" id="GO:0005886">
    <property type="term" value="C:plasma membrane"/>
    <property type="evidence" value="ECO:0007669"/>
    <property type="project" value="UniProtKB-SubCell"/>
</dbReference>
<evidence type="ECO:0000256" key="12">
    <source>
        <dbReference type="ARBA" id="ARBA00044330"/>
    </source>
</evidence>
<evidence type="ECO:0000256" key="6">
    <source>
        <dbReference type="ARBA" id="ARBA00022679"/>
    </source>
</evidence>
<evidence type="ECO:0000256" key="13">
    <source>
        <dbReference type="ARBA" id="ARBA00049201"/>
    </source>
</evidence>
<organism evidence="14 15">
    <name type="scientific">Herbaspirillum rubrisubalbicans Os34</name>
    <dbReference type="NCBI Taxonomy" id="1235827"/>
    <lineage>
        <taxon>Bacteria</taxon>
        <taxon>Pseudomonadati</taxon>
        <taxon>Pseudomonadota</taxon>
        <taxon>Betaproteobacteria</taxon>
        <taxon>Burkholderiales</taxon>
        <taxon>Oxalobacteraceae</taxon>
        <taxon>Herbaspirillum</taxon>
    </lineage>
</organism>
<dbReference type="Gene3D" id="3.40.50.2000">
    <property type="entry name" value="Glycogen Phosphorylase B"/>
    <property type="match status" value="2"/>
</dbReference>
<keyword evidence="7" id="KW-0448">Lipopolysaccharide biosynthesis</keyword>
<keyword evidence="3" id="KW-1003">Cell membrane</keyword>
<comment type="catalytic activity">
    <reaction evidence="13">
        <text>an alpha-Kdo-(2-&gt;4)-alpha-Kdo-(2-&gt;6)-lipid A + ADP-L-glycero-beta-D-manno-heptose = an L-alpha-D-Hep-(1-&gt;5)-[alpha-Kdo-(2-&gt;4)]-alpha-Kdo-(2-&gt;6)-lipid A + ADP + H(+)</text>
        <dbReference type="Rhea" id="RHEA:74067"/>
        <dbReference type="ChEBI" id="CHEBI:15378"/>
        <dbReference type="ChEBI" id="CHEBI:61506"/>
        <dbReference type="ChEBI" id="CHEBI:176431"/>
        <dbReference type="ChEBI" id="CHEBI:193068"/>
        <dbReference type="ChEBI" id="CHEBI:456216"/>
        <dbReference type="EC" id="2.4.99.23"/>
    </reaction>
</comment>
<sequence>MKILIVRVSSLGDVVHNMPMVADIHRHFPDAQIDWVVEEAYTSLVRLNPQVRNVIPIALRRWRKTLFSAATRAEMGAFRQQLCAQAYDLVFDTQGLLKTSVVMRMAHLAPHGRRVGLANATEGSGYEPISRIFHDQSIVVDRRAHAVARARLVAAGALGYEVEGLPDFALQPPPTMRFGWMPEQPYVVFFHGTARAAKQWPQAQWIKLGQALGARGLPVLLPWGSAKEEQAARQLAAGIPGAIVLPALPLMQAVALVQQAQLVIGLDTGLTHIAAAYDKPTIELYCDSPRWKTEGNWSPRIVNLGDLGAPPSEEDVLAAALGLLD</sequence>
<evidence type="ECO:0000256" key="11">
    <source>
        <dbReference type="ARBA" id="ARBA00044190"/>
    </source>
</evidence>
<keyword evidence="4" id="KW-0997">Cell inner membrane</keyword>
<evidence type="ECO:0000256" key="3">
    <source>
        <dbReference type="ARBA" id="ARBA00022475"/>
    </source>
</evidence>
<dbReference type="EMBL" id="CP008956">
    <property type="protein sequence ID" value="QJP99157.1"/>
    <property type="molecule type" value="Genomic_DNA"/>
</dbReference>
<protein>
    <recommendedName>
        <fullName evidence="11">Lipopolysaccharide heptosyltransferase 1</fullName>
        <ecNumber evidence="10">2.4.99.23</ecNumber>
    </recommendedName>
    <alternativeName>
        <fullName evidence="12">ADP-heptose:lipopolysaccharide heptosyltransferase I</fullName>
    </alternativeName>
</protein>
<dbReference type="InterPro" id="IPR011908">
    <property type="entry name" value="LipoPS_heptosylTferase-I"/>
</dbReference>
<dbReference type="EC" id="2.4.99.23" evidence="10"/>
<evidence type="ECO:0000313" key="15">
    <source>
        <dbReference type="Proteomes" id="UP000501648"/>
    </source>
</evidence>
<accession>A0A6M3ZKG6</accession>
<evidence type="ECO:0000256" key="1">
    <source>
        <dbReference type="ARBA" id="ARBA00004515"/>
    </source>
</evidence>
<evidence type="ECO:0000313" key="14">
    <source>
        <dbReference type="EMBL" id="QJP99157.1"/>
    </source>
</evidence>
<dbReference type="InterPro" id="IPR002201">
    <property type="entry name" value="Glyco_trans_9"/>
</dbReference>
<comment type="subcellular location">
    <subcellularLocation>
        <location evidence="1">Cell inner membrane</location>
        <topology evidence="1">Peripheral membrane protein</topology>
        <orientation evidence="1">Cytoplasmic side</orientation>
    </subcellularLocation>
</comment>
<keyword evidence="8" id="KW-0472">Membrane</keyword>
<proteinExistence type="inferred from homology"/>
<dbReference type="InterPro" id="IPR051199">
    <property type="entry name" value="LPS_LOS_Heptosyltrfase"/>
</dbReference>
<dbReference type="Pfam" id="PF01075">
    <property type="entry name" value="Glyco_transf_9"/>
    <property type="match status" value="1"/>
</dbReference>
<evidence type="ECO:0000256" key="10">
    <source>
        <dbReference type="ARBA" id="ARBA00044041"/>
    </source>
</evidence>
<dbReference type="PANTHER" id="PTHR30160:SF19">
    <property type="entry name" value="LIPOPOLYSACCHARIDE HEPTOSYLTRANSFERASE 1"/>
    <property type="match status" value="1"/>
</dbReference>
<dbReference type="SUPFAM" id="SSF53756">
    <property type="entry name" value="UDP-Glycosyltransferase/glycogen phosphorylase"/>
    <property type="match status" value="1"/>
</dbReference>
<dbReference type="GO" id="GO:0009244">
    <property type="term" value="P:lipopolysaccharide core region biosynthetic process"/>
    <property type="evidence" value="ECO:0007669"/>
    <property type="project" value="InterPro"/>
</dbReference>
<evidence type="ECO:0000256" key="4">
    <source>
        <dbReference type="ARBA" id="ARBA00022519"/>
    </source>
</evidence>
<evidence type="ECO:0000256" key="8">
    <source>
        <dbReference type="ARBA" id="ARBA00023136"/>
    </source>
</evidence>